<protein>
    <recommendedName>
        <fullName evidence="4">WW domain-containing protein</fullName>
    </recommendedName>
</protein>
<feature type="compositionally biased region" description="Basic and acidic residues" evidence="1">
    <location>
        <begin position="1"/>
        <end position="27"/>
    </location>
</feature>
<feature type="region of interest" description="Disordered" evidence="1">
    <location>
        <begin position="1"/>
        <end position="73"/>
    </location>
</feature>
<gene>
    <name evidence="2" type="ORF">NKR23_g11619</name>
</gene>
<dbReference type="EMBL" id="JANBVO010000065">
    <property type="protein sequence ID" value="KAJ9131660.1"/>
    <property type="molecule type" value="Genomic_DNA"/>
</dbReference>
<dbReference type="Proteomes" id="UP001174694">
    <property type="component" value="Unassembled WGS sequence"/>
</dbReference>
<feature type="compositionally biased region" description="Polar residues" evidence="1">
    <location>
        <begin position="253"/>
        <end position="272"/>
    </location>
</feature>
<evidence type="ECO:0000313" key="2">
    <source>
        <dbReference type="EMBL" id="KAJ9131660.1"/>
    </source>
</evidence>
<evidence type="ECO:0008006" key="4">
    <source>
        <dbReference type="Google" id="ProtNLM"/>
    </source>
</evidence>
<accession>A0AA38RGY2</accession>
<comment type="caution">
    <text evidence="2">The sequence shown here is derived from an EMBL/GenBank/DDBJ whole genome shotgun (WGS) entry which is preliminary data.</text>
</comment>
<reference evidence="2" key="1">
    <citation type="submission" date="2022-07" db="EMBL/GenBank/DDBJ databases">
        <title>Fungi with potential for degradation of polypropylene.</title>
        <authorList>
            <person name="Gostincar C."/>
        </authorList>
    </citation>
    <scope>NUCLEOTIDE SEQUENCE</scope>
    <source>
        <strain evidence="2">EXF-13308</strain>
    </source>
</reference>
<sequence>MSDRDNANPYDREAVELARQMHAEFTKGRPSGRTGGGRRRNGGDIGSFAQAPTRQRSTIGFDADSERNRPIRDHVYRQQVQLTTNFDDFFPDARRQPARTEAPPVAPVVAAAAPPQASTVATPTAANLRPTFVSALNPTATSFTATSSATLSPAAGTAKVSSIAQVPVRGLASSRHAQERETAREPPVPALPADVRRHMVDWDPVAKRWKWKNSEGRFVFFTDNTNDEFQFLPNDQVEDQGSASKDKGLKSSRYANHATTPPQNYHKSQTSIDMDVHSRRFMGPGPGHSPTKMRKRPSTQALGAATGEQPFNPEARLQQLKAKAAQDGVDMMDLDAHY</sequence>
<feature type="compositionally biased region" description="Basic and acidic residues" evidence="1">
    <location>
        <begin position="64"/>
        <end position="73"/>
    </location>
</feature>
<name>A0AA38RGY2_9PEZI</name>
<proteinExistence type="predicted"/>
<feature type="region of interest" description="Disordered" evidence="1">
    <location>
        <begin position="232"/>
        <end position="312"/>
    </location>
</feature>
<evidence type="ECO:0000313" key="3">
    <source>
        <dbReference type="Proteomes" id="UP001174694"/>
    </source>
</evidence>
<evidence type="ECO:0000256" key="1">
    <source>
        <dbReference type="SAM" id="MobiDB-lite"/>
    </source>
</evidence>
<organism evidence="2 3">
    <name type="scientific">Pleurostoma richardsiae</name>
    <dbReference type="NCBI Taxonomy" id="41990"/>
    <lineage>
        <taxon>Eukaryota</taxon>
        <taxon>Fungi</taxon>
        <taxon>Dikarya</taxon>
        <taxon>Ascomycota</taxon>
        <taxon>Pezizomycotina</taxon>
        <taxon>Sordariomycetes</taxon>
        <taxon>Sordariomycetidae</taxon>
        <taxon>Calosphaeriales</taxon>
        <taxon>Pleurostomataceae</taxon>
        <taxon>Pleurostoma</taxon>
    </lineage>
</organism>
<keyword evidence="3" id="KW-1185">Reference proteome</keyword>
<dbReference type="AlphaFoldDB" id="A0AA38RGY2"/>